<dbReference type="RefSeq" id="WP_158715241.1">
    <property type="nucleotide sequence ID" value="NZ_BSRX01000001.1"/>
</dbReference>
<sequence>MTDTSPDALGTVVGQLARQLAALGQSEGAELRRLLDGAEQRAGRAAGEVAELPDEVWQQVKELVSPPDWWSLLVYALVRISESEPGFTVGTLRLDGWSRMVTLSYAPEGQPGLFTVGLAVTDEGTKGVLLRAADGFRRVFAGQPGLRIEVAAEGDCDWRYPFGGTVHSPTPRSGLLVAVDWQPPVQPQEATGFRFALGPLHLRAELAQGGTAPLYRLTLGLGTPAAEAAEAAAGAAGPAGVRAVLDPAAALGALGAFLQVAPVTEVYSPHVVVTEGQSPRYGLT</sequence>
<organism evidence="1 2">
    <name type="scientific">Kitasatospora phosalacinea</name>
    <dbReference type="NCBI Taxonomy" id="2065"/>
    <lineage>
        <taxon>Bacteria</taxon>
        <taxon>Bacillati</taxon>
        <taxon>Actinomycetota</taxon>
        <taxon>Actinomycetes</taxon>
        <taxon>Kitasatosporales</taxon>
        <taxon>Streptomycetaceae</taxon>
        <taxon>Kitasatospora</taxon>
    </lineage>
</organism>
<dbReference type="Proteomes" id="UP001165143">
    <property type="component" value="Unassembled WGS sequence"/>
</dbReference>
<name>A0A9W6ULD6_9ACTN</name>
<accession>A0A9W6ULD6</accession>
<evidence type="ECO:0000313" key="2">
    <source>
        <dbReference type="Proteomes" id="UP001165143"/>
    </source>
</evidence>
<dbReference type="EMBL" id="BSRX01000001">
    <property type="protein sequence ID" value="GLW52003.1"/>
    <property type="molecule type" value="Genomic_DNA"/>
</dbReference>
<evidence type="ECO:0000313" key="1">
    <source>
        <dbReference type="EMBL" id="GLW52003.1"/>
    </source>
</evidence>
<dbReference type="AlphaFoldDB" id="A0A9W6ULD6"/>
<dbReference type="OrthoDB" id="5190799at2"/>
<comment type="caution">
    <text evidence="1">The sequence shown here is derived from an EMBL/GenBank/DDBJ whole genome shotgun (WGS) entry which is preliminary data.</text>
</comment>
<protein>
    <submittedName>
        <fullName evidence="1">Uncharacterized protein</fullName>
    </submittedName>
</protein>
<reference evidence="1" key="1">
    <citation type="submission" date="2023-02" db="EMBL/GenBank/DDBJ databases">
        <title>Kitasatospora phosalacinea NBRC 14362.</title>
        <authorList>
            <person name="Ichikawa N."/>
            <person name="Sato H."/>
            <person name="Tonouchi N."/>
        </authorList>
    </citation>
    <scope>NUCLEOTIDE SEQUENCE</scope>
    <source>
        <strain evidence="1">NBRC 14362</strain>
    </source>
</reference>
<proteinExistence type="predicted"/>
<gene>
    <name evidence="1" type="ORF">Kpho01_00140</name>
</gene>